<reference evidence="1 2" key="1">
    <citation type="submission" date="2019-08" db="EMBL/GenBank/DDBJ databases">
        <title>Whole genome of Aphis craccivora.</title>
        <authorList>
            <person name="Voronova N.V."/>
            <person name="Shulinski R.S."/>
            <person name="Bandarenka Y.V."/>
            <person name="Zhorov D.G."/>
            <person name="Warner D."/>
        </authorList>
    </citation>
    <scope>NUCLEOTIDE SEQUENCE [LARGE SCALE GENOMIC DNA]</scope>
    <source>
        <strain evidence="1">180601</strain>
        <tissue evidence="1">Whole Body</tissue>
    </source>
</reference>
<gene>
    <name evidence="1" type="ORF">FWK35_00012724</name>
</gene>
<comment type="caution">
    <text evidence="1">The sequence shown here is derived from an EMBL/GenBank/DDBJ whole genome shotgun (WGS) entry which is preliminary data.</text>
</comment>
<dbReference type="EMBL" id="VUJU01000687">
    <property type="protein sequence ID" value="KAF0768857.1"/>
    <property type="molecule type" value="Genomic_DNA"/>
</dbReference>
<dbReference type="Proteomes" id="UP000478052">
    <property type="component" value="Unassembled WGS sequence"/>
</dbReference>
<dbReference type="OrthoDB" id="10221874at2759"/>
<accession>A0A6G0ZDT6</accession>
<organism evidence="1 2">
    <name type="scientific">Aphis craccivora</name>
    <name type="common">Cowpea aphid</name>
    <dbReference type="NCBI Taxonomy" id="307492"/>
    <lineage>
        <taxon>Eukaryota</taxon>
        <taxon>Metazoa</taxon>
        <taxon>Ecdysozoa</taxon>
        <taxon>Arthropoda</taxon>
        <taxon>Hexapoda</taxon>
        <taxon>Insecta</taxon>
        <taxon>Pterygota</taxon>
        <taxon>Neoptera</taxon>
        <taxon>Paraneoptera</taxon>
        <taxon>Hemiptera</taxon>
        <taxon>Sternorrhyncha</taxon>
        <taxon>Aphidomorpha</taxon>
        <taxon>Aphidoidea</taxon>
        <taxon>Aphididae</taxon>
        <taxon>Aphidini</taxon>
        <taxon>Aphis</taxon>
        <taxon>Aphis</taxon>
    </lineage>
</organism>
<sequence length="115" mass="13249">MGIIHFDVPIKNGKAIATLNPQCTSIINHKNEHNHSEYSENTVHEDIICSSVKRKAVEEMHTQPSKIIRRELLLKSDYNLNHGDMHLLRNSMYATRKKHFPKLPNTVNEAVLLLK</sequence>
<evidence type="ECO:0000313" key="2">
    <source>
        <dbReference type="Proteomes" id="UP000478052"/>
    </source>
</evidence>
<proteinExistence type="predicted"/>
<protein>
    <submittedName>
        <fullName evidence="1">FLYWCH-type domain-containing protein</fullName>
    </submittedName>
</protein>
<keyword evidence="2" id="KW-1185">Reference proteome</keyword>
<dbReference type="AlphaFoldDB" id="A0A6G0ZDT6"/>
<name>A0A6G0ZDT6_APHCR</name>
<evidence type="ECO:0000313" key="1">
    <source>
        <dbReference type="EMBL" id="KAF0768857.1"/>
    </source>
</evidence>